<reference evidence="3 4" key="1">
    <citation type="submission" date="2019-02" db="EMBL/GenBank/DDBJ databases">
        <title>Deep-cultivation of Planctomycetes and their phenomic and genomic characterization uncovers novel biology.</title>
        <authorList>
            <person name="Wiegand S."/>
            <person name="Jogler M."/>
            <person name="Boedeker C."/>
            <person name="Pinto D."/>
            <person name="Vollmers J."/>
            <person name="Rivas-Marin E."/>
            <person name="Kohn T."/>
            <person name="Peeters S.H."/>
            <person name="Heuer A."/>
            <person name="Rast P."/>
            <person name="Oberbeckmann S."/>
            <person name="Bunk B."/>
            <person name="Jeske O."/>
            <person name="Meyerdierks A."/>
            <person name="Storesund J.E."/>
            <person name="Kallscheuer N."/>
            <person name="Luecker S."/>
            <person name="Lage O.M."/>
            <person name="Pohl T."/>
            <person name="Merkel B.J."/>
            <person name="Hornburger P."/>
            <person name="Mueller R.-W."/>
            <person name="Bruemmer F."/>
            <person name="Labrenz M."/>
            <person name="Spormann A.M."/>
            <person name="Op den Camp H."/>
            <person name="Overmann J."/>
            <person name="Amann R."/>
            <person name="Jetten M.S.M."/>
            <person name="Mascher T."/>
            <person name="Medema M.H."/>
            <person name="Devos D.P."/>
            <person name="Kaster A.-K."/>
            <person name="Ovreas L."/>
            <person name="Rohde M."/>
            <person name="Galperin M.Y."/>
            <person name="Jogler C."/>
        </authorList>
    </citation>
    <scope>NUCLEOTIDE SEQUENCE [LARGE SCALE GENOMIC DNA]</scope>
    <source>
        <strain evidence="3 4">HG15A2</strain>
    </source>
</reference>
<keyword evidence="4" id="KW-1185">Reference proteome</keyword>
<accession>A0A517MX30</accession>
<protein>
    <submittedName>
        <fullName evidence="3">Uncharacterized protein</fullName>
    </submittedName>
</protein>
<evidence type="ECO:0000313" key="3">
    <source>
        <dbReference type="EMBL" id="QDS99377.1"/>
    </source>
</evidence>
<sequence length="949" mass="105625" precursor="true">MNFHRIPNLFALLVASLLATMSLSTICTAAPRVEAYSGAGFGVGRVTVPVDRGEPSLPISDERFTVESAGGRVLYPALKIAPVRRLLRRILEIDTPAAVTMYFLFVGDEPLRLDLYSPTQQTITVTPRRDARQQERLLAEWWEEYSNRWRDLRQDPEFPPVVENFVAPTLARRLNQELPTPRRRWLPWEQNKQTIWDELLATEAYRLELDQELLATDGDIQQQPEMVPLPPSMPWPEPQITLQGEVVTEPIAGHVPAESFYIRFGNFKNYLWFRDLNRKWEGDLKNMILRRGIDRKAGLRIEQQLSLSESALAKIVGPQVIDDVALIGLDPYTTDGAAVGILFQARNNFLLARDLTTQRRRALDTFDDASETTIDFPDGKQASLIASPSGEVRTYYAQDGDFHLVTNSRTLAGRFFAAGAGKTPLAEDPAFLLARSQQPVDREDCVFIHLSNQFFRTLCSPRTWIESQRRLSSSRRLKLVTLAKLMATAEGSAASSLAELIAEGYLPAGFDRCAGGGELICDALGGIDTRRGRPGLFLPIPDTEIEPVTTEEARMYRRFSERFIQEVGVMRPVSIALQRVPITKKVEETDKTKIPREVLVAEHLIAEVLIEPRDGMKLGKLEDWLGPPSEEAILPAHDDLANMEIVLEAALPLLGGDPELHHLFGGVRDFRSPLVVRKGTAAPIGSTSEMIRGYLGAWPKPGLLQLFTGAQPRVREPAEELENAMWLGGRDDFLLLSFKPEIVNEVIPQLARVPAERPAQLRFTVSDLSGTGLAELISSFGYGRARETSAAASRLMNTLGNQLNIPRDQCQELAGQLMDGGFVCALGGEYQLFQPASGIPVWSSNALPKENRFLLTSLPDDFELPFLSWFGGASGDACLTEESITAHLELLMREPLDMELPREKPMMQPLSEPAAKPQAADESQPKQDAPPPPAMEESPDLEPQPQLQE</sequence>
<evidence type="ECO:0000256" key="2">
    <source>
        <dbReference type="SAM" id="SignalP"/>
    </source>
</evidence>
<dbReference type="EMBL" id="CP036263">
    <property type="protein sequence ID" value="QDS99377.1"/>
    <property type="molecule type" value="Genomic_DNA"/>
</dbReference>
<feature type="signal peptide" evidence="2">
    <location>
        <begin position="1"/>
        <end position="29"/>
    </location>
</feature>
<dbReference type="Proteomes" id="UP000319852">
    <property type="component" value="Chromosome"/>
</dbReference>
<proteinExistence type="predicted"/>
<dbReference type="KEGG" id="amob:HG15A2_27000"/>
<name>A0A517MX30_9BACT</name>
<evidence type="ECO:0000313" key="4">
    <source>
        <dbReference type="Proteomes" id="UP000319852"/>
    </source>
</evidence>
<evidence type="ECO:0000256" key="1">
    <source>
        <dbReference type="SAM" id="MobiDB-lite"/>
    </source>
</evidence>
<feature type="chain" id="PRO_5021705900" evidence="2">
    <location>
        <begin position="30"/>
        <end position="949"/>
    </location>
</feature>
<feature type="region of interest" description="Disordered" evidence="1">
    <location>
        <begin position="901"/>
        <end position="949"/>
    </location>
</feature>
<keyword evidence="2" id="KW-0732">Signal</keyword>
<organism evidence="3 4">
    <name type="scientific">Adhaeretor mobilis</name>
    <dbReference type="NCBI Taxonomy" id="1930276"/>
    <lineage>
        <taxon>Bacteria</taxon>
        <taxon>Pseudomonadati</taxon>
        <taxon>Planctomycetota</taxon>
        <taxon>Planctomycetia</taxon>
        <taxon>Pirellulales</taxon>
        <taxon>Lacipirellulaceae</taxon>
        <taxon>Adhaeretor</taxon>
    </lineage>
</organism>
<gene>
    <name evidence="3" type="ORF">HG15A2_27000</name>
</gene>
<dbReference type="AlphaFoldDB" id="A0A517MX30"/>